<evidence type="ECO:0000313" key="2">
    <source>
        <dbReference type="EMBL" id="EDO42322.1"/>
    </source>
</evidence>
<feature type="region of interest" description="Disordered" evidence="1">
    <location>
        <begin position="527"/>
        <end position="596"/>
    </location>
</feature>
<feature type="region of interest" description="Disordered" evidence="1">
    <location>
        <begin position="95"/>
        <end position="115"/>
    </location>
</feature>
<feature type="compositionally biased region" description="Basic residues" evidence="1">
    <location>
        <begin position="366"/>
        <end position="375"/>
    </location>
</feature>
<organism evidence="2 3">
    <name type="scientific">Nematostella vectensis</name>
    <name type="common">Starlet sea anemone</name>
    <dbReference type="NCBI Taxonomy" id="45351"/>
    <lineage>
        <taxon>Eukaryota</taxon>
        <taxon>Metazoa</taxon>
        <taxon>Cnidaria</taxon>
        <taxon>Anthozoa</taxon>
        <taxon>Hexacorallia</taxon>
        <taxon>Actiniaria</taxon>
        <taxon>Edwardsiidae</taxon>
        <taxon>Nematostella</taxon>
    </lineage>
</organism>
<evidence type="ECO:0000256" key="1">
    <source>
        <dbReference type="SAM" id="MobiDB-lite"/>
    </source>
</evidence>
<dbReference type="KEGG" id="nve:5514154"/>
<name>A7S1Y6_NEMVE</name>
<feature type="compositionally biased region" description="Basic residues" evidence="1">
    <location>
        <begin position="164"/>
        <end position="176"/>
    </location>
</feature>
<reference evidence="2 3" key="1">
    <citation type="journal article" date="2007" name="Science">
        <title>Sea anemone genome reveals ancestral eumetazoan gene repertoire and genomic organization.</title>
        <authorList>
            <person name="Putnam N.H."/>
            <person name="Srivastava M."/>
            <person name="Hellsten U."/>
            <person name="Dirks B."/>
            <person name="Chapman J."/>
            <person name="Salamov A."/>
            <person name="Terry A."/>
            <person name="Shapiro H."/>
            <person name="Lindquist E."/>
            <person name="Kapitonov V.V."/>
            <person name="Jurka J."/>
            <person name="Genikhovich G."/>
            <person name="Grigoriev I.V."/>
            <person name="Lucas S.M."/>
            <person name="Steele R.E."/>
            <person name="Finnerty J.R."/>
            <person name="Technau U."/>
            <person name="Martindale M.Q."/>
            <person name="Rokhsar D.S."/>
        </authorList>
    </citation>
    <scope>NUCLEOTIDE SEQUENCE [LARGE SCALE GENOMIC DNA]</scope>
    <source>
        <strain evidence="3">CH2 X CH6</strain>
    </source>
</reference>
<dbReference type="HOGENOM" id="CLU_447841_0_0_1"/>
<feature type="compositionally biased region" description="Basic residues" evidence="1">
    <location>
        <begin position="556"/>
        <end position="565"/>
    </location>
</feature>
<feature type="region of interest" description="Disordered" evidence="1">
    <location>
        <begin position="1"/>
        <end position="27"/>
    </location>
</feature>
<dbReference type="Proteomes" id="UP000001593">
    <property type="component" value="Unassembled WGS sequence"/>
</dbReference>
<dbReference type="AlphaFoldDB" id="A7S1Y6"/>
<feature type="region of interest" description="Disordered" evidence="1">
    <location>
        <begin position="48"/>
        <end position="76"/>
    </location>
</feature>
<feature type="compositionally biased region" description="Basic and acidic residues" evidence="1">
    <location>
        <begin position="572"/>
        <end position="594"/>
    </location>
</feature>
<sequence length="610" mass="67985">MGVGVKHLSNQVAKPDVSRAASSCDSDVDRQELISNYASENYLSRWSLESEEAQSPTFEVTITPKPPAESPTETEQLEIQNDVKRLSVDNTSLESYHSVQHDTPTEPEAPTTPKQEIPVSYLPYQLSHAPFQSISVWQGYSGNIYFDPVRCQAMRINSANQKQSNRRNHSCHRKTKSCSPTFKPYSAAPERYYGPCHMLGSLRFAATSHKNSKNNKKGPSKSGKILKGFSQENLKQTKFGEYVHVRSESAPESLSIAGGHVGDGYVDPIDRVRRHNVRARMSSKSTAYSEVSGKGFPALVAKKWAASDRKERFDVGRMLRFPDLEDSAESVCTSESESTQIRADPKPVFIIPFATFDDPVETNLKGKAKPSRKSPQRRDNDDSDVVTEEVSKISREKSEIDIVKQSNGVLYSEEHLKSEDPLPKETHPENGPDPASKRSGADLSIRRQISNASLTNYLRTVSNQPPGTATSRAVPKLSYTQRSSVISERYFFHDYSLRTPRVSALYGGYIPSTRQPHAKPFRAEITTEETSDDADSVTVRDSMSELTESRGEGMVGRRHSPRRGGVRTSFASRKEPLSKASVDGRSKRPNEQDNCRLPVIGRHVLKSDNT</sequence>
<dbReference type="InParanoid" id="A7S1Y6"/>
<dbReference type="EMBL" id="DS469566">
    <property type="protein sequence ID" value="EDO42322.1"/>
    <property type="molecule type" value="Genomic_DNA"/>
</dbReference>
<protein>
    <submittedName>
        <fullName evidence="2">Uncharacterized protein</fullName>
    </submittedName>
</protein>
<dbReference type="OMA" id="MRINSAN"/>
<accession>A7S1Y6</accession>
<keyword evidence="3" id="KW-1185">Reference proteome</keyword>
<proteinExistence type="predicted"/>
<feature type="region of interest" description="Disordered" evidence="1">
    <location>
        <begin position="360"/>
        <end position="391"/>
    </location>
</feature>
<dbReference type="OrthoDB" id="5957474at2759"/>
<gene>
    <name evidence="2" type="ORF">NEMVEDRAFT_v1g242277</name>
</gene>
<feature type="compositionally biased region" description="Basic and acidic residues" evidence="1">
    <location>
        <begin position="412"/>
        <end position="440"/>
    </location>
</feature>
<feature type="region of interest" description="Disordered" evidence="1">
    <location>
        <begin position="411"/>
        <end position="442"/>
    </location>
</feature>
<evidence type="ECO:0000313" key="3">
    <source>
        <dbReference type="Proteomes" id="UP000001593"/>
    </source>
</evidence>
<feature type="region of interest" description="Disordered" evidence="1">
    <location>
        <begin position="159"/>
        <end position="178"/>
    </location>
</feature>